<feature type="chain" id="PRO_5034622327" description="Hypoxia up-regulated 1" evidence="6">
    <location>
        <begin position="29"/>
        <end position="894"/>
    </location>
</feature>
<keyword evidence="1" id="KW-0547">Nucleotide-binding</keyword>
<dbReference type="Gene3D" id="2.60.34.10">
    <property type="entry name" value="Substrate Binding Domain Of DNAk, Chain A, domain 1"/>
    <property type="match status" value="1"/>
</dbReference>
<dbReference type="Gene3D" id="3.30.420.40">
    <property type="match status" value="2"/>
</dbReference>
<dbReference type="PANTHER" id="PTHR45639">
    <property type="entry name" value="HSC70CB, ISOFORM G-RELATED"/>
    <property type="match status" value="1"/>
</dbReference>
<evidence type="ECO:0000313" key="8">
    <source>
        <dbReference type="Proteomes" id="UP000646827"/>
    </source>
</evidence>
<evidence type="ECO:0000256" key="6">
    <source>
        <dbReference type="SAM" id="SignalP"/>
    </source>
</evidence>
<dbReference type="InterPro" id="IPR013126">
    <property type="entry name" value="Hsp_70_fam"/>
</dbReference>
<proteinExistence type="predicted"/>
<feature type="compositionally biased region" description="Basic residues" evidence="5">
    <location>
        <begin position="833"/>
        <end position="844"/>
    </location>
</feature>
<keyword evidence="8" id="KW-1185">Reference proteome</keyword>
<sequence length="894" mass="101509">MASPQRIVAILCFVLAMVLSLLSDQAQAAVMSIDYGAEWFKVGLIKPGIPLDVALNKDSKRKTQAIVTIRDDERLYGSDAVALSGRFPHLTYSNLKSIIGKPYEDKHCIEYRNRFSNNMSPHPDRNAVFFKHNEKMELSVEELIAYQFQNARQQAKNTAGEDVKDVVITVTPFATQYERQAILDAAELAGLNVLSLIHDETAVALQYAMNRDFTTTPEYHIFYDMGAGSTVASLVSFSIVEQKEGKTTRKVPQLEVKAVGFDRTLGGHEFDIRLQNMLADKFNEKNPSLDIRQSGNAMTRLLGEANRVKQILSANTETMASLESLYEDVDFKVKVTRGELEHLCADLLERVPGPIITALKANNMKPDDIKSLVLVGGSVRIPAVQKNLGAVVGTQNIAKNVNGDEAAVLGAAFRGASLSKQFRLTKQIVIKDITVFPIEVIYHPEDEHLGRQPIHTTLFNEFGSIGTRKIMTFKRQSDFEFDVKYGKPVDEEDVETELDQIAKVKVTGLTEALEKYKDEINSAEQPPKVRVSIELSNSGLISVPEASLSFQAKDNGSSFSDKVKSFFGSKEEETQSNEETAKETVQADQNNTESEKKTEKKTTTEEEKEEKTNKPKEPSLKKIPLNIEFIGAGPVAMSTEEKTEARQRIRILDTLDEKRRLREESRNNLESFVYRIQDFLYDDTVGIVSTEKQQEHLREQLSETSDWLYDDGETADTKEYTDRLKKLQTFEKPITFRRQEYLERDGNIKRIESSVQLARVFVDNIRSNTPEEERYHTDEELDAVLDLANQIDSWKIEKVTAQEKRDHHLDPVFTGVDVNKQCRELDEALMKLMKKKKPKTKKKVPKNESTEEQEKQEPVTDENDKKESDDEPIIEKQPEQEQDSNEEHRKHDEL</sequence>
<protein>
    <recommendedName>
        <fullName evidence="9">Hypoxia up-regulated 1</fullName>
    </recommendedName>
</protein>
<dbReference type="Proteomes" id="UP000646827">
    <property type="component" value="Unassembled WGS sequence"/>
</dbReference>
<dbReference type="EMBL" id="JAEPRB010000003">
    <property type="protein sequence ID" value="KAG2228046.1"/>
    <property type="molecule type" value="Genomic_DNA"/>
</dbReference>
<dbReference type="FunFam" id="3.90.640.10:FF:000004">
    <property type="entry name" value="Heat shock 70 kDa protein 4"/>
    <property type="match status" value="1"/>
</dbReference>
<evidence type="ECO:0000256" key="5">
    <source>
        <dbReference type="SAM" id="MobiDB-lite"/>
    </source>
</evidence>
<feature type="region of interest" description="Disordered" evidence="5">
    <location>
        <begin position="569"/>
        <end position="620"/>
    </location>
</feature>
<evidence type="ECO:0000256" key="2">
    <source>
        <dbReference type="ARBA" id="ARBA00022824"/>
    </source>
</evidence>
<feature type="region of interest" description="Disordered" evidence="5">
    <location>
        <begin position="833"/>
        <end position="894"/>
    </location>
</feature>
<dbReference type="Gene3D" id="3.90.640.10">
    <property type="entry name" value="Actin, Chain A, domain 4"/>
    <property type="match status" value="1"/>
</dbReference>
<comment type="caution">
    <text evidence="7">The sequence shown here is derived from an EMBL/GenBank/DDBJ whole genome shotgun (WGS) entry which is preliminary data.</text>
</comment>
<organism evidence="7 8">
    <name type="scientific">Circinella minor</name>
    <dbReference type="NCBI Taxonomy" id="1195481"/>
    <lineage>
        <taxon>Eukaryota</taxon>
        <taxon>Fungi</taxon>
        <taxon>Fungi incertae sedis</taxon>
        <taxon>Mucoromycota</taxon>
        <taxon>Mucoromycotina</taxon>
        <taxon>Mucoromycetes</taxon>
        <taxon>Mucorales</taxon>
        <taxon>Lichtheimiaceae</taxon>
        <taxon>Circinella</taxon>
    </lineage>
</organism>
<dbReference type="AlphaFoldDB" id="A0A8H7SGZ1"/>
<evidence type="ECO:0008006" key="9">
    <source>
        <dbReference type="Google" id="ProtNLM"/>
    </source>
</evidence>
<keyword evidence="6" id="KW-0732">Signal</keyword>
<dbReference type="SUPFAM" id="SSF100934">
    <property type="entry name" value="Heat shock protein 70kD (HSP70), C-terminal subdomain"/>
    <property type="match status" value="1"/>
</dbReference>
<dbReference type="CDD" id="cd10230">
    <property type="entry name" value="ASKHA_NBD_HSP70_HYOU1"/>
    <property type="match status" value="1"/>
</dbReference>
<dbReference type="Gene3D" id="3.30.30.30">
    <property type="match status" value="1"/>
</dbReference>
<dbReference type="FunFam" id="1.20.1270.10:FF:000002">
    <property type="entry name" value="Heat shock 70 kDa protein 4"/>
    <property type="match status" value="1"/>
</dbReference>
<dbReference type="InterPro" id="IPR029048">
    <property type="entry name" value="HSP70_C_sf"/>
</dbReference>
<reference evidence="7 8" key="1">
    <citation type="submission" date="2020-12" db="EMBL/GenBank/DDBJ databases">
        <title>Metabolic potential, ecology and presence of endohyphal bacteria is reflected in genomic diversity of Mucoromycotina.</title>
        <authorList>
            <person name="Muszewska A."/>
            <person name="Okrasinska A."/>
            <person name="Steczkiewicz K."/>
            <person name="Drgas O."/>
            <person name="Orlowska M."/>
            <person name="Perlinska-Lenart U."/>
            <person name="Aleksandrzak-Piekarczyk T."/>
            <person name="Szatraj K."/>
            <person name="Zielenkiewicz U."/>
            <person name="Pilsyk S."/>
            <person name="Malc E."/>
            <person name="Mieczkowski P."/>
            <person name="Kruszewska J.S."/>
            <person name="Biernat P."/>
            <person name="Pawlowska J."/>
        </authorList>
    </citation>
    <scope>NUCLEOTIDE SEQUENCE [LARGE SCALE GENOMIC DNA]</scope>
    <source>
        <strain evidence="7 8">CBS 142.35</strain>
    </source>
</reference>
<dbReference type="GO" id="GO:0034663">
    <property type="term" value="C:endoplasmic reticulum chaperone complex"/>
    <property type="evidence" value="ECO:0007669"/>
    <property type="project" value="TreeGrafter"/>
</dbReference>
<keyword evidence="2" id="KW-0256">Endoplasmic reticulum</keyword>
<evidence type="ECO:0000256" key="3">
    <source>
        <dbReference type="ARBA" id="ARBA00022840"/>
    </source>
</evidence>
<name>A0A8H7SGZ1_9FUNG</name>
<feature type="compositionally biased region" description="Basic and acidic residues" evidence="5">
    <location>
        <begin position="593"/>
        <end position="620"/>
    </location>
</feature>
<keyword evidence="4" id="KW-0143">Chaperone</keyword>
<dbReference type="PANTHER" id="PTHR45639:SF3">
    <property type="entry name" value="HYPOXIA UP-REGULATED PROTEIN 1"/>
    <property type="match status" value="1"/>
</dbReference>
<evidence type="ECO:0000256" key="4">
    <source>
        <dbReference type="ARBA" id="ARBA00023186"/>
    </source>
</evidence>
<dbReference type="GO" id="GO:0030968">
    <property type="term" value="P:endoplasmic reticulum unfolded protein response"/>
    <property type="evidence" value="ECO:0007669"/>
    <property type="project" value="TreeGrafter"/>
</dbReference>
<dbReference type="GO" id="GO:0140662">
    <property type="term" value="F:ATP-dependent protein folding chaperone"/>
    <property type="evidence" value="ECO:0007669"/>
    <property type="project" value="InterPro"/>
</dbReference>
<dbReference type="PRINTS" id="PR00301">
    <property type="entry name" value="HEATSHOCK70"/>
</dbReference>
<dbReference type="GO" id="GO:0005524">
    <property type="term" value="F:ATP binding"/>
    <property type="evidence" value="ECO:0007669"/>
    <property type="project" value="UniProtKB-KW"/>
</dbReference>
<dbReference type="Gene3D" id="1.20.1270.10">
    <property type="match status" value="1"/>
</dbReference>
<accession>A0A8H7SGZ1</accession>
<gene>
    <name evidence="7" type="ORF">INT45_012070</name>
</gene>
<dbReference type="InterPro" id="IPR029047">
    <property type="entry name" value="HSP70_peptide-bd_sf"/>
</dbReference>
<dbReference type="InterPro" id="IPR043129">
    <property type="entry name" value="ATPase_NBD"/>
</dbReference>
<dbReference type="SUPFAM" id="SSF53067">
    <property type="entry name" value="Actin-like ATPase domain"/>
    <property type="match status" value="2"/>
</dbReference>
<feature type="signal peptide" evidence="6">
    <location>
        <begin position="1"/>
        <end position="28"/>
    </location>
</feature>
<dbReference type="OrthoDB" id="10262720at2759"/>
<feature type="compositionally biased region" description="Basic and acidic residues" evidence="5">
    <location>
        <begin position="845"/>
        <end position="894"/>
    </location>
</feature>
<evidence type="ECO:0000256" key="1">
    <source>
        <dbReference type="ARBA" id="ARBA00022741"/>
    </source>
</evidence>
<dbReference type="Pfam" id="PF00012">
    <property type="entry name" value="HSP70"/>
    <property type="match status" value="1"/>
</dbReference>
<keyword evidence="3" id="KW-0067">ATP-binding</keyword>
<evidence type="ECO:0000313" key="7">
    <source>
        <dbReference type="EMBL" id="KAG2228046.1"/>
    </source>
</evidence>